<dbReference type="Pfam" id="PF13181">
    <property type="entry name" value="TPR_8"/>
    <property type="match status" value="2"/>
</dbReference>
<dbReference type="Gene3D" id="1.25.40.10">
    <property type="entry name" value="Tetratricopeptide repeat domain"/>
    <property type="match status" value="6"/>
</dbReference>
<keyword evidence="2 3" id="KW-0802">TPR repeat</keyword>
<keyword evidence="5" id="KW-1185">Reference proteome</keyword>
<dbReference type="InterPro" id="IPR040962">
    <property type="entry name" value="TPR_22"/>
</dbReference>
<dbReference type="Pfam" id="PF18833">
    <property type="entry name" value="TPR_22"/>
    <property type="match status" value="1"/>
</dbReference>
<dbReference type="OrthoDB" id="421075at2759"/>
<feature type="repeat" description="TPR" evidence="3">
    <location>
        <begin position="425"/>
        <end position="458"/>
    </location>
</feature>
<dbReference type="PANTHER" id="PTHR15704">
    <property type="entry name" value="SUPERKILLER 3 PROTEIN-RELATED"/>
    <property type="match status" value="1"/>
</dbReference>
<dbReference type="SMART" id="SM00028">
    <property type="entry name" value="TPR"/>
    <property type="match status" value="15"/>
</dbReference>
<dbReference type="Pfam" id="PF13432">
    <property type="entry name" value="TPR_16"/>
    <property type="match status" value="1"/>
</dbReference>
<dbReference type="SUPFAM" id="SSF48452">
    <property type="entry name" value="TPR-like"/>
    <property type="match status" value="4"/>
</dbReference>
<gene>
    <name evidence="4" type="ORF">FWILDA_LOCUS2273</name>
</gene>
<feature type="repeat" description="TPR" evidence="3">
    <location>
        <begin position="601"/>
        <end position="634"/>
    </location>
</feature>
<name>A0A9W4SDN4_9GLOM</name>
<evidence type="ECO:0000256" key="1">
    <source>
        <dbReference type="ARBA" id="ARBA00022737"/>
    </source>
</evidence>
<dbReference type="GO" id="GO:0055087">
    <property type="term" value="C:Ski complex"/>
    <property type="evidence" value="ECO:0007669"/>
    <property type="project" value="InterPro"/>
</dbReference>
<dbReference type="InterPro" id="IPR039226">
    <property type="entry name" value="Ski3/TTC37"/>
</dbReference>
<feature type="repeat" description="TPR" evidence="3">
    <location>
        <begin position="635"/>
        <end position="668"/>
    </location>
</feature>
<comment type="caution">
    <text evidence="4">The sequence shown here is derived from an EMBL/GenBank/DDBJ whole genome shotgun (WGS) entry which is preliminary data.</text>
</comment>
<proteinExistence type="predicted"/>
<protein>
    <submittedName>
        <fullName evidence="4">3268_t:CDS:1</fullName>
    </submittedName>
</protein>
<dbReference type="GO" id="GO:0006401">
    <property type="term" value="P:RNA catabolic process"/>
    <property type="evidence" value="ECO:0007669"/>
    <property type="project" value="InterPro"/>
</dbReference>
<dbReference type="PANTHER" id="PTHR15704:SF7">
    <property type="entry name" value="SUPERKILLER COMPLEX PROTEIN 3"/>
    <property type="match status" value="1"/>
</dbReference>
<evidence type="ECO:0000313" key="5">
    <source>
        <dbReference type="Proteomes" id="UP001153678"/>
    </source>
</evidence>
<dbReference type="EMBL" id="CAMKVN010000253">
    <property type="protein sequence ID" value="CAI2165846.1"/>
    <property type="molecule type" value="Genomic_DNA"/>
</dbReference>
<evidence type="ECO:0000313" key="4">
    <source>
        <dbReference type="EMBL" id="CAI2165846.1"/>
    </source>
</evidence>
<dbReference type="InterPro" id="IPR019734">
    <property type="entry name" value="TPR_rpt"/>
</dbReference>
<dbReference type="Proteomes" id="UP001153678">
    <property type="component" value="Unassembled WGS sequence"/>
</dbReference>
<organism evidence="4 5">
    <name type="scientific">Funneliformis geosporum</name>
    <dbReference type="NCBI Taxonomy" id="1117311"/>
    <lineage>
        <taxon>Eukaryota</taxon>
        <taxon>Fungi</taxon>
        <taxon>Fungi incertae sedis</taxon>
        <taxon>Mucoromycota</taxon>
        <taxon>Glomeromycotina</taxon>
        <taxon>Glomeromycetes</taxon>
        <taxon>Glomerales</taxon>
        <taxon>Glomeraceae</taxon>
        <taxon>Funneliformis</taxon>
    </lineage>
</organism>
<dbReference type="SUPFAM" id="SSF81901">
    <property type="entry name" value="HCP-like"/>
    <property type="match status" value="1"/>
</dbReference>
<accession>A0A9W4SDN4</accession>
<sequence>MSYIKASLKSAREALEAKNWEFAVNNCENVLKFENENYMAHVFLGLAKLNLNQISESEQAYLRAIEINRSNLLAWQGLAKFYESQEKWSELAETLHDILNLHKASKDANKMIDTINKLIDLYTKKKNRKALVSILEYLLPGSPYYGFIKKLDDVPTPLQTLSRIIELLDMEENETINREIETRRKRLGAGSPAEIKSKVYQEVYTSSKLEEFYDKLFELIDGSNASNVDITKLSQNYIEHLQKKIAIIPLNDKHRIREKLYKKSQQLIDRGYASPIPYEIIIESTNASSADEYDSTLLKQYSENFPQSGLSKIIQGYFKYLQEKSDNALELYNEGFEMAENSLFGHLSLSYIYYESKDYELALETAKNGCDVAKKYNKEFGSTPDRLLQSLQLCMANCYLNIDIKYYTDAMSIFQKLLKADKNNIMALQGVGMVLSAQKQYDKAIEIFEKIQKLDPSNHISISEVGWIEFLQENYEAAAKLTLKAIEMSNDNALYFYRLGRIYWGMGDEHRNEKNRAYAQFVRSAKLDPRFASSFTYLGHYYRLIEKDHVRATKCYQKAFSTDAREEEAGFQLSEYYQSDREFQMAEDIYRTIVQVNYKAGWAWKRLGFSELENGNFLEAITDFQTALRTDSKDIHCWEGLAESYRSEGRYTASMKAFSRAIELDPSSVFANYKAATVKQKLGMYVEAIDQYNFTLEKAQIKGEENHLLSLKGLGDCYLALTKEYFQGGYYGRAAESLGLGLSTILRAIRINNKVQCLWKLVGDFCVAAPSLPNYLDLVPVEPIVSLVEVARKVDLDSKLHLPKDNDIIGIRLMTDSDFNNLQSTDLLIILLTCGCLAYKYAILLSGNRSDTASALWYDLGLIYYNVYQCITGDGNEVDCSNLLSIAIRSVKIALKFEPTNSNFWNALGVMTLIDDAKISQNAFIRAINYSPMSSTPWTNLGILYLLHSDLELANQAFSKAHSLDPDYVPGWVGQAYVANLWGSSSEAVELFEHSYEISGGGYVLEADYGFASQAFVRYKNSSKLHRSSLISPTFALLKLTEQRPDDAAALNLLGLFYEWLNQHDKAAEAFSNATLALERSIQRDQQQQGLVDENQVSNIPSFLIRKLAYVQGNLGRVLCAVHDFTGSISAYNRALSLIEQDNTTPSATATATFKIYTMLGVGLAYYFNNQLEDSLQMFEIALNETDDAEQTDGGIGINEVRKDVVVLLSQVLWALGGVDHKKLAKEELFRCIAQNPNHLPAIFGLCAMGLLQDDETLASATLNEMIKLPIKVIDNLDKERDVDFLTIISCFNSKRSNQNSPEEATNTLTKSVHLKPFELIGWTRLANHLTSIASPFASVSIASTALALISNPLSNASKNLGTMAKAKLYQTFVTALLITKQHLLSEILDEESIEVERVKLCEKLRLEALQAIQTAIKIAPWDLVGWSLLGVACRK</sequence>
<evidence type="ECO:0000256" key="2">
    <source>
        <dbReference type="ARBA" id="ARBA00022803"/>
    </source>
</evidence>
<feature type="repeat" description="TPR" evidence="3">
    <location>
        <begin position="935"/>
        <end position="968"/>
    </location>
</feature>
<keyword evidence="1" id="KW-0677">Repeat</keyword>
<reference evidence="4" key="1">
    <citation type="submission" date="2022-08" db="EMBL/GenBank/DDBJ databases">
        <authorList>
            <person name="Kallberg Y."/>
            <person name="Tangrot J."/>
            <person name="Rosling A."/>
        </authorList>
    </citation>
    <scope>NUCLEOTIDE SEQUENCE</scope>
    <source>
        <strain evidence="4">Wild A</strain>
    </source>
</reference>
<evidence type="ECO:0000256" key="3">
    <source>
        <dbReference type="PROSITE-ProRule" id="PRU00339"/>
    </source>
</evidence>
<dbReference type="InterPro" id="IPR011990">
    <property type="entry name" value="TPR-like_helical_dom_sf"/>
</dbReference>
<dbReference type="PROSITE" id="PS50005">
    <property type="entry name" value="TPR"/>
    <property type="match status" value="4"/>
</dbReference>